<sequence>MCGEYDALLPWPFSQMVTLMLLDQSGSGKYNVQCFKPEPSSSFWQPKSEMNVASAYVKDDAMFFKVMIDSLIGVVVHGLMLV</sequence>
<accession>A0A1X7TVS5</accession>
<dbReference type="eggNOG" id="KOG0297">
    <property type="taxonomic scope" value="Eukaryota"/>
</dbReference>
<organism evidence="2">
    <name type="scientific">Amphimedon queenslandica</name>
    <name type="common">Sponge</name>
    <dbReference type="NCBI Taxonomy" id="400682"/>
    <lineage>
        <taxon>Eukaryota</taxon>
        <taxon>Metazoa</taxon>
        <taxon>Porifera</taxon>
        <taxon>Demospongiae</taxon>
        <taxon>Heteroscleromorpha</taxon>
        <taxon>Haplosclerida</taxon>
        <taxon>Niphatidae</taxon>
        <taxon>Amphimedon</taxon>
    </lineage>
</organism>
<reference evidence="2" key="1">
    <citation type="submission" date="2017-05" db="UniProtKB">
        <authorList>
            <consortium name="EnsemblMetazoa"/>
        </authorList>
    </citation>
    <scope>IDENTIFICATION</scope>
</reference>
<dbReference type="Gene3D" id="2.60.210.10">
    <property type="entry name" value="Apoptosis, Tumor Necrosis Factor Receptor Associated Protein 2, Chain A"/>
    <property type="match status" value="1"/>
</dbReference>
<dbReference type="EnsemblMetazoa" id="Aqu2.1.19220_001">
    <property type="protein sequence ID" value="Aqu2.1.19220_001"/>
    <property type="gene ID" value="Aqu2.1.19220"/>
</dbReference>
<feature type="domain" description="TRAF1-6 MATH" evidence="1">
    <location>
        <begin position="1"/>
        <end position="55"/>
    </location>
</feature>
<protein>
    <recommendedName>
        <fullName evidence="1">TRAF1-6 MATH domain-containing protein</fullName>
    </recommendedName>
</protein>
<proteinExistence type="predicted"/>
<dbReference type="SUPFAM" id="SSF49599">
    <property type="entry name" value="TRAF domain-like"/>
    <property type="match status" value="1"/>
</dbReference>
<evidence type="ECO:0000259" key="1">
    <source>
        <dbReference type="Pfam" id="PF21355"/>
    </source>
</evidence>
<name>A0A1X7TVS5_AMPQE</name>
<dbReference type="InParanoid" id="A0A1X7TVS5"/>
<dbReference type="InterPro" id="IPR008974">
    <property type="entry name" value="TRAF-like"/>
</dbReference>
<dbReference type="InterPro" id="IPR049342">
    <property type="entry name" value="TRAF1-6_MATH_dom"/>
</dbReference>
<evidence type="ECO:0000313" key="2">
    <source>
        <dbReference type="EnsemblMetazoa" id="Aqu2.1.19220_001"/>
    </source>
</evidence>
<dbReference type="AlphaFoldDB" id="A0A1X7TVS5"/>
<dbReference type="Pfam" id="PF21355">
    <property type="entry name" value="TRAF-mep_MATH"/>
    <property type="match status" value="1"/>
</dbReference>